<dbReference type="CDD" id="cd00165">
    <property type="entry name" value="S4"/>
    <property type="match status" value="1"/>
</dbReference>
<comment type="catalytic activity">
    <reaction evidence="5">
        <text>a uridine in RNA = a pseudouridine in RNA</text>
        <dbReference type="Rhea" id="RHEA:48348"/>
        <dbReference type="Rhea" id="RHEA-COMP:12068"/>
        <dbReference type="Rhea" id="RHEA-COMP:12069"/>
        <dbReference type="ChEBI" id="CHEBI:65314"/>
        <dbReference type="ChEBI" id="CHEBI:65315"/>
    </reaction>
</comment>
<dbReference type="NCBIfam" id="TIGR00005">
    <property type="entry name" value="rluA_subfam"/>
    <property type="match status" value="1"/>
</dbReference>
<comment type="similarity">
    <text evidence="1 5">Belongs to the pseudouridine synthase RluA family.</text>
</comment>
<dbReference type="EC" id="5.4.99.-" evidence="5"/>
<evidence type="ECO:0000256" key="2">
    <source>
        <dbReference type="ARBA" id="ARBA00023235"/>
    </source>
</evidence>
<evidence type="ECO:0000256" key="3">
    <source>
        <dbReference type="ARBA" id="ARBA00036882"/>
    </source>
</evidence>
<name>A0ABT1G8C3_9GAMM</name>
<dbReference type="InterPro" id="IPR002942">
    <property type="entry name" value="S4_RNA-bd"/>
</dbReference>
<reference evidence="8 9" key="1">
    <citation type="submission" date="2022-03" db="EMBL/GenBank/DDBJ databases">
        <title>Genomic Encyclopedia of Type Strains, Phase III (KMG-III): the genomes of soil and plant-associated and newly described type strains.</title>
        <authorList>
            <person name="Whitman W."/>
        </authorList>
    </citation>
    <scope>NUCLEOTIDE SEQUENCE [LARGE SCALE GENOMIC DNA]</scope>
    <source>
        <strain evidence="8 9">BSker1</strain>
    </source>
</reference>
<dbReference type="NCBIfam" id="NF008385">
    <property type="entry name" value="PRK11180.1"/>
    <property type="match status" value="1"/>
</dbReference>
<dbReference type="PROSITE" id="PS01129">
    <property type="entry name" value="PSI_RLU"/>
    <property type="match status" value="1"/>
</dbReference>
<keyword evidence="9" id="KW-1185">Reference proteome</keyword>
<dbReference type="EMBL" id="JALJYF010000002">
    <property type="protein sequence ID" value="MCP1727486.1"/>
    <property type="molecule type" value="Genomic_DNA"/>
</dbReference>
<evidence type="ECO:0000313" key="8">
    <source>
        <dbReference type="EMBL" id="MCP1727486.1"/>
    </source>
</evidence>
<comment type="catalytic activity">
    <reaction evidence="3">
        <text>uridine(1911/1915/1917) in 23S rRNA = pseudouridine(1911/1915/1917) in 23S rRNA</text>
        <dbReference type="Rhea" id="RHEA:42524"/>
        <dbReference type="Rhea" id="RHEA-COMP:10097"/>
        <dbReference type="Rhea" id="RHEA-COMP:10098"/>
        <dbReference type="ChEBI" id="CHEBI:65314"/>
        <dbReference type="ChEBI" id="CHEBI:65315"/>
        <dbReference type="EC" id="5.4.99.23"/>
    </reaction>
</comment>
<keyword evidence="2 5" id="KW-0413">Isomerase</keyword>
<dbReference type="GO" id="GO:0160140">
    <property type="term" value="F:23S rRNA pseudouridine(1911/1915/1917) synthase activity"/>
    <property type="evidence" value="ECO:0007669"/>
    <property type="project" value="UniProtKB-EC"/>
</dbReference>
<gene>
    <name evidence="8" type="ORF">J2T60_001486</name>
</gene>
<dbReference type="SUPFAM" id="SSF55174">
    <property type="entry name" value="Alpha-L RNA-binding motif"/>
    <property type="match status" value="1"/>
</dbReference>
<dbReference type="InterPro" id="IPR020103">
    <property type="entry name" value="PsdUridine_synth_cat_dom_sf"/>
</dbReference>
<dbReference type="Gene3D" id="3.10.290.10">
    <property type="entry name" value="RNA-binding S4 domain"/>
    <property type="match status" value="1"/>
</dbReference>
<comment type="caution">
    <text evidence="8">The sequence shown here is derived from an EMBL/GenBank/DDBJ whole genome shotgun (WGS) entry which is preliminary data.</text>
</comment>
<comment type="function">
    <text evidence="5">Responsible for synthesis of pseudouridine from uracil.</text>
</comment>
<dbReference type="Pfam" id="PF00849">
    <property type="entry name" value="PseudoU_synth_2"/>
    <property type="match status" value="1"/>
</dbReference>
<dbReference type="InterPro" id="IPR036986">
    <property type="entry name" value="S4_RNA-bd_sf"/>
</dbReference>
<keyword evidence="4" id="KW-0694">RNA-binding</keyword>
<dbReference type="CDD" id="cd02869">
    <property type="entry name" value="PseudoU_synth_RluA_like"/>
    <property type="match status" value="1"/>
</dbReference>
<dbReference type="InterPro" id="IPR006145">
    <property type="entry name" value="PsdUridine_synth_RsuA/RluA"/>
</dbReference>
<evidence type="ECO:0000259" key="6">
    <source>
        <dbReference type="Pfam" id="PF00849"/>
    </source>
</evidence>
<evidence type="ECO:0000259" key="7">
    <source>
        <dbReference type="Pfam" id="PF01479"/>
    </source>
</evidence>
<proteinExistence type="inferred from homology"/>
<sequence length="319" mass="35332">MREQATIPPSLAGQRFDRALAQLFQDYSRSQLKGWIEAGQARLDGAVCRPRDSVRAGQEVVLERPAAENVIQPQALPLDVLHEDADLLIVNKPAGLVVHPGAGNPDQTLENALLHYFPEVASVPRHGLVHRLDKDTSGLLVVARSDRAHARLTEAMQAREISREYRALVVGAMPAGGTVEAAIARHPVDRKRMAVKEGGREAVTHYRVLERFPYHSLLRVMLETGRTHQIRVHLAHIRYPIVGDPVYGRRLSVPRGASEVLAQALRAFRRQALHAAELRLIHPVSGEEMHFQAELPDDFRSLLGHLRDDAAARAAGGRI</sequence>
<dbReference type="SUPFAM" id="SSF55120">
    <property type="entry name" value="Pseudouridine synthase"/>
    <property type="match status" value="1"/>
</dbReference>
<feature type="domain" description="Pseudouridine synthase RsuA/RluA-like" evidence="6">
    <location>
        <begin position="86"/>
        <end position="236"/>
    </location>
</feature>
<evidence type="ECO:0000256" key="4">
    <source>
        <dbReference type="PROSITE-ProRule" id="PRU00182"/>
    </source>
</evidence>
<dbReference type="InterPro" id="IPR006225">
    <property type="entry name" value="PsdUridine_synth_RluC/D"/>
</dbReference>
<evidence type="ECO:0000256" key="5">
    <source>
        <dbReference type="RuleBase" id="RU362028"/>
    </source>
</evidence>
<dbReference type="PANTHER" id="PTHR21600:SF44">
    <property type="entry name" value="RIBOSOMAL LARGE SUBUNIT PSEUDOURIDINE SYNTHASE D"/>
    <property type="match status" value="1"/>
</dbReference>
<feature type="domain" description="RNA-binding S4" evidence="7">
    <location>
        <begin position="14"/>
        <end position="60"/>
    </location>
</feature>
<evidence type="ECO:0000256" key="1">
    <source>
        <dbReference type="ARBA" id="ARBA00010876"/>
    </source>
</evidence>
<evidence type="ECO:0000313" key="9">
    <source>
        <dbReference type="Proteomes" id="UP001523550"/>
    </source>
</evidence>
<dbReference type="InterPro" id="IPR006224">
    <property type="entry name" value="PsdUridine_synth_RluA-like_CS"/>
</dbReference>
<organism evidence="8 9">
    <name type="scientific">Natronospira proteinivora</name>
    <dbReference type="NCBI Taxonomy" id="1807133"/>
    <lineage>
        <taxon>Bacteria</taxon>
        <taxon>Pseudomonadati</taxon>
        <taxon>Pseudomonadota</taxon>
        <taxon>Gammaproteobacteria</taxon>
        <taxon>Natronospirales</taxon>
        <taxon>Natronospiraceae</taxon>
        <taxon>Natronospira</taxon>
    </lineage>
</organism>
<dbReference type="InterPro" id="IPR050188">
    <property type="entry name" value="RluA_PseudoU_synthase"/>
</dbReference>
<dbReference type="Pfam" id="PF01479">
    <property type="entry name" value="S4"/>
    <property type="match status" value="1"/>
</dbReference>
<protein>
    <recommendedName>
        <fullName evidence="5">Pseudouridine synthase</fullName>
        <ecNumber evidence="5">5.4.99.-</ecNumber>
    </recommendedName>
</protein>
<dbReference type="Gene3D" id="3.30.2350.10">
    <property type="entry name" value="Pseudouridine synthase"/>
    <property type="match status" value="1"/>
</dbReference>
<dbReference type="PANTHER" id="PTHR21600">
    <property type="entry name" value="MITOCHONDRIAL RNA PSEUDOURIDINE SYNTHASE"/>
    <property type="match status" value="1"/>
</dbReference>
<dbReference type="Proteomes" id="UP001523550">
    <property type="component" value="Unassembled WGS sequence"/>
</dbReference>
<dbReference type="PROSITE" id="PS50889">
    <property type="entry name" value="S4"/>
    <property type="match status" value="1"/>
</dbReference>
<accession>A0ABT1G8C3</accession>